<feature type="compositionally biased region" description="Basic and acidic residues" evidence="1">
    <location>
        <begin position="97"/>
        <end position="107"/>
    </location>
</feature>
<dbReference type="AlphaFoldDB" id="A0A540LFL5"/>
<evidence type="ECO:0000256" key="1">
    <source>
        <dbReference type="SAM" id="MobiDB-lite"/>
    </source>
</evidence>
<sequence>MASSTVRQVEELYMEGNSKPFQHHGCWEICKGWVLFEDPLQHRVGHLPVFRTGSSVVDGDEDGSPTIQETRVENSSSGEGSIPKAMRRNKTRRLKEKGKAKDDYATQ</sequence>
<dbReference type="EMBL" id="VIEB01000605">
    <property type="protein sequence ID" value="TQD85256.1"/>
    <property type="molecule type" value="Genomic_DNA"/>
</dbReference>
<name>A0A540LFL5_MALBA</name>
<accession>A0A540LFL5</accession>
<feature type="region of interest" description="Disordered" evidence="1">
    <location>
        <begin position="52"/>
        <end position="107"/>
    </location>
</feature>
<proteinExistence type="predicted"/>
<organism evidence="2 3">
    <name type="scientific">Malus baccata</name>
    <name type="common">Siberian crab apple</name>
    <name type="synonym">Pyrus baccata</name>
    <dbReference type="NCBI Taxonomy" id="106549"/>
    <lineage>
        <taxon>Eukaryota</taxon>
        <taxon>Viridiplantae</taxon>
        <taxon>Streptophyta</taxon>
        <taxon>Embryophyta</taxon>
        <taxon>Tracheophyta</taxon>
        <taxon>Spermatophyta</taxon>
        <taxon>Magnoliopsida</taxon>
        <taxon>eudicotyledons</taxon>
        <taxon>Gunneridae</taxon>
        <taxon>Pentapetalae</taxon>
        <taxon>rosids</taxon>
        <taxon>fabids</taxon>
        <taxon>Rosales</taxon>
        <taxon>Rosaceae</taxon>
        <taxon>Amygdaloideae</taxon>
        <taxon>Maleae</taxon>
        <taxon>Malus</taxon>
    </lineage>
</organism>
<evidence type="ECO:0008006" key="4">
    <source>
        <dbReference type="Google" id="ProtNLM"/>
    </source>
</evidence>
<gene>
    <name evidence="2" type="ORF">C1H46_029175</name>
</gene>
<comment type="caution">
    <text evidence="2">The sequence shown here is derived from an EMBL/GenBank/DDBJ whole genome shotgun (WGS) entry which is preliminary data.</text>
</comment>
<dbReference type="Proteomes" id="UP000315295">
    <property type="component" value="Unassembled WGS sequence"/>
</dbReference>
<feature type="compositionally biased region" description="Basic residues" evidence="1">
    <location>
        <begin position="85"/>
        <end position="96"/>
    </location>
</feature>
<protein>
    <recommendedName>
        <fullName evidence="4">No apical meristem-associated C-terminal domain-containing protein</fullName>
    </recommendedName>
</protein>
<evidence type="ECO:0000313" key="2">
    <source>
        <dbReference type="EMBL" id="TQD85256.1"/>
    </source>
</evidence>
<evidence type="ECO:0000313" key="3">
    <source>
        <dbReference type="Proteomes" id="UP000315295"/>
    </source>
</evidence>
<reference evidence="2 3" key="1">
    <citation type="journal article" date="2019" name="G3 (Bethesda)">
        <title>Sequencing of a Wild Apple (Malus baccata) Genome Unravels the Differences Between Cultivated and Wild Apple Species Regarding Disease Resistance and Cold Tolerance.</title>
        <authorList>
            <person name="Chen X."/>
        </authorList>
    </citation>
    <scope>NUCLEOTIDE SEQUENCE [LARGE SCALE GENOMIC DNA]</scope>
    <source>
        <strain evidence="3">cv. Shandingzi</strain>
        <tissue evidence="2">Leaves</tissue>
    </source>
</reference>
<feature type="compositionally biased region" description="Polar residues" evidence="1">
    <location>
        <begin position="65"/>
        <end position="79"/>
    </location>
</feature>
<keyword evidence="3" id="KW-1185">Reference proteome</keyword>